<dbReference type="Pfam" id="PF12833">
    <property type="entry name" value="HTH_18"/>
    <property type="match status" value="1"/>
</dbReference>
<keyword evidence="1" id="KW-0805">Transcription regulation</keyword>
<sequence length="333" mass="38106">MKTINIIATPNCVISSLTGIVDFMEFCNIFWRYLHPDCEDKLFHCQIYTTQGSEIKSDTGISIKARNISEYEPGDAVFLVSIFAHNRTHMEAYLNSCDCISAVIKQEHQQGKVIASYCTGTFGLARTGVLDGAPATTVWWMKNLFTEHFPEVKLKMDELVVEHQNLITGGATTSYFSVCMAMLEKMTNDIFATQMSKLLLLDKQRLSQQPFIDTAFIINKHDAVVERVQAWMMSHYAEPFSLDAICEQFAVSKRTLIRRFKNACGETPLNYLQKIRIEKAKHYLESTNLPVEQIVLKVGYEDVASFRKLFTSHTQLSPKNYRERFSYNMPRAV</sequence>
<dbReference type="InterPro" id="IPR018060">
    <property type="entry name" value="HTH_AraC"/>
</dbReference>
<dbReference type="EMBL" id="AP027272">
    <property type="protein sequence ID" value="BDX04634.1"/>
    <property type="molecule type" value="Genomic_DNA"/>
</dbReference>
<evidence type="ECO:0000256" key="2">
    <source>
        <dbReference type="ARBA" id="ARBA00023125"/>
    </source>
</evidence>
<gene>
    <name evidence="5" type="ORF">MACH26_01550</name>
</gene>
<dbReference type="Gene3D" id="1.10.10.60">
    <property type="entry name" value="Homeodomain-like"/>
    <property type="match status" value="2"/>
</dbReference>
<dbReference type="PROSITE" id="PS01124">
    <property type="entry name" value="HTH_ARAC_FAMILY_2"/>
    <property type="match status" value="1"/>
</dbReference>
<organism evidence="5 6">
    <name type="scientific">Planctobacterium marinum</name>
    <dbReference type="NCBI Taxonomy" id="1631968"/>
    <lineage>
        <taxon>Bacteria</taxon>
        <taxon>Pseudomonadati</taxon>
        <taxon>Pseudomonadota</taxon>
        <taxon>Gammaproteobacteria</taxon>
        <taxon>Alteromonadales</taxon>
        <taxon>Alteromonadaceae</taxon>
        <taxon>Planctobacterium</taxon>
    </lineage>
</organism>
<dbReference type="Gene3D" id="3.40.50.880">
    <property type="match status" value="1"/>
</dbReference>
<dbReference type="SUPFAM" id="SSF46689">
    <property type="entry name" value="Homeodomain-like"/>
    <property type="match status" value="2"/>
</dbReference>
<evidence type="ECO:0000313" key="6">
    <source>
        <dbReference type="Proteomes" id="UP001333710"/>
    </source>
</evidence>
<name>A0AA48HML7_9ALTE</name>
<proteinExistence type="predicted"/>
<evidence type="ECO:0000256" key="3">
    <source>
        <dbReference type="ARBA" id="ARBA00023163"/>
    </source>
</evidence>
<accession>A0AA48HML7</accession>
<reference evidence="5" key="1">
    <citation type="submission" date="2023-01" db="EMBL/GenBank/DDBJ databases">
        <title>Complete genome sequence of Planctobacterium marinum strain Dej080120_11.</title>
        <authorList>
            <person name="Ueki S."/>
            <person name="Maruyama F."/>
        </authorList>
    </citation>
    <scope>NUCLEOTIDE SEQUENCE</scope>
    <source>
        <strain evidence="5">Dej080120_11</strain>
    </source>
</reference>
<dbReference type="SMART" id="SM00342">
    <property type="entry name" value="HTH_ARAC"/>
    <property type="match status" value="1"/>
</dbReference>
<keyword evidence="3" id="KW-0804">Transcription</keyword>
<dbReference type="PANTHER" id="PTHR43280">
    <property type="entry name" value="ARAC-FAMILY TRANSCRIPTIONAL REGULATOR"/>
    <property type="match status" value="1"/>
</dbReference>
<keyword evidence="6" id="KW-1185">Reference proteome</keyword>
<keyword evidence="2" id="KW-0238">DNA-binding</keyword>
<dbReference type="PANTHER" id="PTHR43280:SF2">
    <property type="entry name" value="HTH-TYPE TRANSCRIPTIONAL REGULATOR EXSA"/>
    <property type="match status" value="1"/>
</dbReference>
<dbReference type="Proteomes" id="UP001333710">
    <property type="component" value="Chromosome"/>
</dbReference>
<dbReference type="RefSeq" id="WP_338290431.1">
    <property type="nucleotide sequence ID" value="NZ_AP027272.1"/>
</dbReference>
<protein>
    <recommendedName>
        <fullName evidence="4">HTH araC/xylS-type domain-containing protein</fullName>
    </recommendedName>
</protein>
<dbReference type="SUPFAM" id="SSF52317">
    <property type="entry name" value="Class I glutamine amidotransferase-like"/>
    <property type="match status" value="1"/>
</dbReference>
<evidence type="ECO:0000256" key="1">
    <source>
        <dbReference type="ARBA" id="ARBA00023015"/>
    </source>
</evidence>
<dbReference type="GO" id="GO:0043565">
    <property type="term" value="F:sequence-specific DNA binding"/>
    <property type="evidence" value="ECO:0007669"/>
    <property type="project" value="InterPro"/>
</dbReference>
<dbReference type="Pfam" id="PF01965">
    <property type="entry name" value="DJ-1_PfpI"/>
    <property type="match status" value="1"/>
</dbReference>
<evidence type="ECO:0000313" key="5">
    <source>
        <dbReference type="EMBL" id="BDX04634.1"/>
    </source>
</evidence>
<evidence type="ECO:0000259" key="4">
    <source>
        <dbReference type="PROSITE" id="PS01124"/>
    </source>
</evidence>
<dbReference type="KEGG" id="pmaw:MACH26_01550"/>
<dbReference type="InterPro" id="IPR009057">
    <property type="entry name" value="Homeodomain-like_sf"/>
</dbReference>
<dbReference type="GO" id="GO:0003700">
    <property type="term" value="F:DNA-binding transcription factor activity"/>
    <property type="evidence" value="ECO:0007669"/>
    <property type="project" value="InterPro"/>
</dbReference>
<feature type="domain" description="HTH araC/xylS-type" evidence="4">
    <location>
        <begin position="226"/>
        <end position="324"/>
    </location>
</feature>
<dbReference type="InterPro" id="IPR002818">
    <property type="entry name" value="DJ-1/PfpI"/>
</dbReference>
<dbReference type="InterPro" id="IPR029062">
    <property type="entry name" value="Class_I_gatase-like"/>
</dbReference>
<dbReference type="AlphaFoldDB" id="A0AA48HML7"/>